<evidence type="ECO:0000313" key="3">
    <source>
        <dbReference type="WBParaSite" id="maker-unitig_5292-snap-gene-0.2-mRNA-1"/>
    </source>
</evidence>
<organism evidence="2 3">
    <name type="scientific">Macrostomum lignano</name>
    <dbReference type="NCBI Taxonomy" id="282301"/>
    <lineage>
        <taxon>Eukaryota</taxon>
        <taxon>Metazoa</taxon>
        <taxon>Spiralia</taxon>
        <taxon>Lophotrochozoa</taxon>
        <taxon>Platyhelminthes</taxon>
        <taxon>Rhabditophora</taxon>
        <taxon>Macrostomorpha</taxon>
        <taxon>Macrostomida</taxon>
        <taxon>Macrostomidae</taxon>
        <taxon>Macrostomum</taxon>
    </lineage>
</organism>
<feature type="region of interest" description="Disordered" evidence="1">
    <location>
        <begin position="592"/>
        <end position="628"/>
    </location>
</feature>
<dbReference type="WBParaSite" id="maker-unitig_5292-snap-gene-0.2-mRNA-1">
    <property type="protein sequence ID" value="maker-unitig_5292-snap-gene-0.2-mRNA-1"/>
    <property type="gene ID" value="maker-unitig_5292-snap-gene-0.2"/>
</dbReference>
<name>A0A1I8FTX8_9PLAT</name>
<dbReference type="InterPro" id="IPR036638">
    <property type="entry name" value="HLH_DNA-bd_sf"/>
</dbReference>
<accession>A0A1I8FTX8</accession>
<feature type="region of interest" description="Disordered" evidence="1">
    <location>
        <begin position="1"/>
        <end position="20"/>
    </location>
</feature>
<proteinExistence type="predicted"/>
<feature type="compositionally biased region" description="Low complexity" evidence="1">
    <location>
        <begin position="596"/>
        <end position="608"/>
    </location>
</feature>
<feature type="region of interest" description="Disordered" evidence="1">
    <location>
        <begin position="493"/>
        <end position="539"/>
    </location>
</feature>
<feature type="compositionally biased region" description="Polar residues" evidence="1">
    <location>
        <begin position="428"/>
        <end position="453"/>
    </location>
</feature>
<protein>
    <submittedName>
        <fullName evidence="3">BHLH domain-containing protein</fullName>
    </submittedName>
</protein>
<dbReference type="AlphaFoldDB" id="A0A1I8FTX8"/>
<evidence type="ECO:0000313" key="2">
    <source>
        <dbReference type="Proteomes" id="UP000095280"/>
    </source>
</evidence>
<dbReference type="SUPFAM" id="SSF47459">
    <property type="entry name" value="HLH, helix-loop-helix DNA-binding domain"/>
    <property type="match status" value="1"/>
</dbReference>
<dbReference type="Proteomes" id="UP000095280">
    <property type="component" value="Unplaced"/>
</dbReference>
<keyword evidence="2" id="KW-1185">Reference proteome</keyword>
<reference evidence="3" key="1">
    <citation type="submission" date="2016-11" db="UniProtKB">
        <authorList>
            <consortium name="WormBaseParasite"/>
        </authorList>
    </citation>
    <scope>IDENTIFICATION</scope>
</reference>
<dbReference type="GO" id="GO:0046983">
    <property type="term" value="F:protein dimerization activity"/>
    <property type="evidence" value="ECO:0007669"/>
    <property type="project" value="InterPro"/>
</dbReference>
<sequence length="628" mass="67510">RISATASQPERSKPGQKKIEDCGSKSGQLLALRSLLSWRRKETFPLCAVQQPRAAAAPPSCPESELIRGHPGARYLGINWTSRTRQLAVWGTIKVIAESFSEDTRKLRLLVDLELFGLQLLQLSSSSKPSKLKPAPQEFPIPVFIKACQAGTLESPIAPPQPGAAARIGMREGGPQRLNEIAALGCEGPALRSAWPLRAPNCRGAATCRSELNCSSQHCLIHHTPSLALGSNGRCFAPLGPRARRFFAVQLGPRRSQLRTAIGFPGRLRARSAAAAPGDRWPPLLSCHSCPTQRKCSGAKLVFRVGTETNGAESPAALFPAHIHHYHFHETQLANGRLARDGPSSEAAPATPLSCLSPQAVHVAGLGPPIGRDGAGRDLRAAAIGQSPSMSSAAPAASDNLHPSACEQPETRQSQHSYIDLAPRESPQGENYPTHQLQTQRSLLASRPTQRCSTPLPPRPPGTSASGGTGGGAGGSATSAAAAAAAAALLESRQPHQHHGHPQHPALAPAASAATITRGRQRSAANPFDPQSRIPLPHPFGEFHFGCESSFIRRRNERERERVRFNKDKRISKVEILKTAIRYIQHMESLLRAADQQQQAEPPQLRPEAAPPRPELQAEPQEKRLRPA</sequence>
<dbReference type="Gene3D" id="4.10.280.10">
    <property type="entry name" value="Helix-loop-helix DNA-binding domain"/>
    <property type="match status" value="1"/>
</dbReference>
<feature type="compositionally biased region" description="Low complexity" evidence="1">
    <location>
        <begin position="503"/>
        <end position="514"/>
    </location>
</feature>
<evidence type="ECO:0000256" key="1">
    <source>
        <dbReference type="SAM" id="MobiDB-lite"/>
    </source>
</evidence>
<feature type="compositionally biased region" description="Basic and acidic residues" evidence="1">
    <location>
        <begin position="10"/>
        <end position="20"/>
    </location>
</feature>
<feature type="compositionally biased region" description="Low complexity" evidence="1">
    <location>
        <begin position="385"/>
        <end position="398"/>
    </location>
</feature>
<feature type="compositionally biased region" description="Gly residues" evidence="1">
    <location>
        <begin position="465"/>
        <end position="475"/>
    </location>
</feature>
<feature type="region of interest" description="Disordered" evidence="1">
    <location>
        <begin position="385"/>
        <end position="479"/>
    </location>
</feature>